<evidence type="ECO:0000256" key="11">
    <source>
        <dbReference type="HAMAP-Rule" id="MF_00246"/>
    </source>
</evidence>
<dbReference type="GO" id="GO:0005524">
    <property type="term" value="F:ATP binding"/>
    <property type="evidence" value="ECO:0007669"/>
    <property type="project" value="UniProtKB-UniRule"/>
</dbReference>
<feature type="binding site" evidence="11">
    <location>
        <begin position="125"/>
        <end position="131"/>
    </location>
    <ligand>
        <name>ATP</name>
        <dbReference type="ChEBI" id="CHEBI:30616"/>
    </ligand>
</feature>
<dbReference type="InterPro" id="IPR006204">
    <property type="entry name" value="GHMP_kinase_N_dom"/>
</dbReference>
<feature type="binding site" evidence="11">
    <location>
        <begin position="37"/>
        <end position="40"/>
    </location>
    <ligand>
        <name>substrate</name>
    </ligand>
</feature>
<name>A0A2W1N8C0_PAEXE</name>
<feature type="active site" description="Proton acceptor" evidence="11">
    <location>
        <position position="175"/>
    </location>
</feature>
<accession>A0A2W1N8C0</accession>
<gene>
    <name evidence="11" type="primary">galK</name>
    <name evidence="16" type="ORF">CBW46_014610</name>
</gene>
<dbReference type="PROSITE" id="PS00106">
    <property type="entry name" value="GALACTOKINASE"/>
    <property type="match status" value="1"/>
</dbReference>
<feature type="binding site" evidence="11">
    <location>
        <position position="225"/>
    </location>
    <ligand>
        <name>substrate</name>
    </ligand>
</feature>
<dbReference type="RefSeq" id="WP_089200737.1">
    <property type="nucleotide sequence ID" value="NZ_NHRJ02000009.1"/>
</dbReference>
<dbReference type="InterPro" id="IPR019741">
    <property type="entry name" value="Galactokinase_CS"/>
</dbReference>
<feature type="binding site" evidence="11">
    <location>
        <position position="131"/>
    </location>
    <ligand>
        <name>Mg(2+)</name>
        <dbReference type="ChEBI" id="CHEBI:18420"/>
    </ligand>
</feature>
<evidence type="ECO:0000259" key="15">
    <source>
        <dbReference type="Pfam" id="PF10509"/>
    </source>
</evidence>
<dbReference type="NCBIfam" id="NF003705">
    <property type="entry name" value="PRK05322.1"/>
    <property type="match status" value="1"/>
</dbReference>
<keyword evidence="17" id="KW-1185">Reference proteome</keyword>
<reference evidence="16" key="1">
    <citation type="submission" date="2018-06" db="EMBL/GenBank/DDBJ databases">
        <title>Paenibacillus xerothermodurans sp. nov. an extremely dry heat resistant spore forming bacterium isolated from the soil of Cape Canaveral, Florida.</title>
        <authorList>
            <person name="Seuylemezian A."/>
            <person name="Kaur N."/>
            <person name="Patil P."/>
            <person name="Patil P."/>
            <person name="Mayilraj S."/>
            <person name="Vaishampayan P."/>
        </authorList>
    </citation>
    <scope>NUCLEOTIDE SEQUENCE [LARGE SCALE GENOMIC DNA]</scope>
    <source>
        <strain evidence="16">ATCC 27380</strain>
    </source>
</reference>
<dbReference type="Gene3D" id="3.30.70.890">
    <property type="entry name" value="GHMP kinase, C-terminal domain"/>
    <property type="match status" value="1"/>
</dbReference>
<dbReference type="Proteomes" id="UP000214746">
    <property type="component" value="Unassembled WGS sequence"/>
</dbReference>
<evidence type="ECO:0000259" key="13">
    <source>
        <dbReference type="Pfam" id="PF00288"/>
    </source>
</evidence>
<dbReference type="SUPFAM" id="SSF55060">
    <property type="entry name" value="GHMP Kinase, C-terminal domain"/>
    <property type="match status" value="1"/>
</dbReference>
<dbReference type="AlphaFoldDB" id="A0A2W1N8C0"/>
<dbReference type="FunFam" id="3.30.70.890:FF:000001">
    <property type="entry name" value="Galactokinase"/>
    <property type="match status" value="1"/>
</dbReference>
<feature type="site" description="Transition state stabilizer" evidence="11">
    <location>
        <position position="31"/>
    </location>
</feature>
<dbReference type="EC" id="2.7.1.6" evidence="11 12"/>
<evidence type="ECO:0000256" key="10">
    <source>
        <dbReference type="ARBA" id="ARBA00023277"/>
    </source>
</evidence>
<evidence type="ECO:0000256" key="5">
    <source>
        <dbReference type="ARBA" id="ARBA00022741"/>
    </source>
</evidence>
<dbReference type="GO" id="GO:0006012">
    <property type="term" value="P:galactose metabolic process"/>
    <property type="evidence" value="ECO:0007669"/>
    <property type="project" value="UniProtKB-UniRule"/>
</dbReference>
<dbReference type="InterPro" id="IPR014721">
    <property type="entry name" value="Ribsml_uS5_D2-typ_fold_subgr"/>
</dbReference>
<dbReference type="InterPro" id="IPR000705">
    <property type="entry name" value="Galactokinase"/>
</dbReference>
<feature type="binding site" evidence="11">
    <location>
        <position position="71"/>
    </location>
    <ligand>
        <name>ATP</name>
        <dbReference type="ChEBI" id="CHEBI:30616"/>
    </ligand>
</feature>
<dbReference type="Pfam" id="PF08544">
    <property type="entry name" value="GHMP_kinases_C"/>
    <property type="match status" value="1"/>
</dbReference>
<dbReference type="InterPro" id="IPR020568">
    <property type="entry name" value="Ribosomal_Su5_D2-typ_SF"/>
</dbReference>
<dbReference type="FunFam" id="3.30.230.10:FF:000017">
    <property type="entry name" value="Galactokinase"/>
    <property type="match status" value="1"/>
</dbReference>
<evidence type="ECO:0000256" key="3">
    <source>
        <dbReference type="ARBA" id="ARBA00022679"/>
    </source>
</evidence>
<dbReference type="NCBIfam" id="TIGR00131">
    <property type="entry name" value="gal_kin"/>
    <property type="match status" value="1"/>
</dbReference>
<evidence type="ECO:0000259" key="14">
    <source>
        <dbReference type="Pfam" id="PF08544"/>
    </source>
</evidence>
<dbReference type="InterPro" id="IPR036554">
    <property type="entry name" value="GHMP_kinase_C_sf"/>
</dbReference>
<dbReference type="InterPro" id="IPR013750">
    <property type="entry name" value="GHMP_kinase_C_dom"/>
</dbReference>
<evidence type="ECO:0000256" key="4">
    <source>
        <dbReference type="ARBA" id="ARBA00022723"/>
    </source>
</evidence>
<comment type="function">
    <text evidence="11">Catalyzes the transfer of the gamma-phosphate of ATP to D-galactose to form alpha-D-galactose-1-phosphate (Gal-1-P).</text>
</comment>
<dbReference type="GO" id="GO:0000287">
    <property type="term" value="F:magnesium ion binding"/>
    <property type="evidence" value="ECO:0007669"/>
    <property type="project" value="UniProtKB-UniRule"/>
</dbReference>
<dbReference type="PANTHER" id="PTHR10457:SF7">
    <property type="entry name" value="GALACTOKINASE-RELATED"/>
    <property type="match status" value="1"/>
</dbReference>
<dbReference type="OrthoDB" id="250531at2"/>
<sequence length="399" mass="43981">MTDSQALKQRFVQQFGSAQTEAIHAFHAPGRVNLIGEHTDYNGGYVFPAALTFGTTMLIRKRNDDQLRFASTNFDLHKQISIDNIVFDTSDEWINYLKGIVAELQARGVHIGGYDILYSGAIPNGAGLSSSASLEVVTAFGLLTMEGAAIDEVQIAQLCQRAENVFMGVNCGIMDQFAVAMGKRDHAILLMCDTLEYKHVPFQAGEYQLVIGNTNKKRGLVDSAYNERREQCEQAVKDLQVQFPQLTLLGQLSLEQFQAHRHLIKDDTVRRRAQHVVEEIDRVLRSMELLQRGDLAGFGQLMIGSHESLRDLYEVTCTELDVMVEEALKVAGVLGSRMTGAGFGGCTVSLVHKDSVPAFIDQVGAAYQRSTGLIADFYVCEIGDGVKDISEQLAQASEH</sequence>
<keyword evidence="7 11" id="KW-0067">ATP-binding</keyword>
<dbReference type="InterPro" id="IPR022963">
    <property type="entry name" value="Galactokinase_bac"/>
</dbReference>
<evidence type="ECO:0000256" key="6">
    <source>
        <dbReference type="ARBA" id="ARBA00022777"/>
    </source>
</evidence>
<dbReference type="PRINTS" id="PR00473">
    <property type="entry name" value="GALCTOKINASE"/>
</dbReference>
<dbReference type="GO" id="GO:0004335">
    <property type="term" value="F:galactokinase activity"/>
    <property type="evidence" value="ECO:0007669"/>
    <property type="project" value="UniProtKB-UniRule"/>
</dbReference>
<keyword evidence="8 11" id="KW-0460">Magnesium</keyword>
<comment type="catalytic activity">
    <reaction evidence="11">
        <text>alpha-D-galactose + ATP = alpha-D-galactose 1-phosphate + ADP + H(+)</text>
        <dbReference type="Rhea" id="RHEA:13553"/>
        <dbReference type="ChEBI" id="CHEBI:15378"/>
        <dbReference type="ChEBI" id="CHEBI:28061"/>
        <dbReference type="ChEBI" id="CHEBI:30616"/>
        <dbReference type="ChEBI" id="CHEBI:58336"/>
        <dbReference type="ChEBI" id="CHEBI:456216"/>
        <dbReference type="EC" id="2.7.1.6"/>
    </reaction>
</comment>
<evidence type="ECO:0000256" key="9">
    <source>
        <dbReference type="ARBA" id="ARBA00023144"/>
    </source>
</evidence>
<dbReference type="HAMAP" id="MF_00246">
    <property type="entry name" value="Galactokinase"/>
    <property type="match status" value="1"/>
</dbReference>
<dbReference type="SUPFAM" id="SSF54211">
    <property type="entry name" value="Ribosomal protein S5 domain 2-like"/>
    <property type="match status" value="1"/>
</dbReference>
<keyword evidence="5 11" id="KW-0547">Nucleotide-binding</keyword>
<dbReference type="PRINTS" id="PR00959">
    <property type="entry name" value="MEVGALKINASE"/>
</dbReference>
<keyword evidence="9 11" id="KW-0299">Galactose metabolism</keyword>
<dbReference type="InterPro" id="IPR006203">
    <property type="entry name" value="GHMP_knse_ATP-bd_CS"/>
</dbReference>
<evidence type="ECO:0000256" key="8">
    <source>
        <dbReference type="ARBA" id="ARBA00022842"/>
    </source>
</evidence>
<feature type="domain" description="GHMP kinase N-terminal" evidence="13">
    <location>
        <begin position="95"/>
        <end position="183"/>
    </location>
</feature>
<evidence type="ECO:0000313" key="16">
    <source>
        <dbReference type="EMBL" id="PZE20124.1"/>
    </source>
</evidence>
<dbReference type="Pfam" id="PF00288">
    <property type="entry name" value="GHMP_kinases_N"/>
    <property type="match status" value="1"/>
</dbReference>
<evidence type="ECO:0000256" key="2">
    <source>
        <dbReference type="ARBA" id="ARBA00022490"/>
    </source>
</evidence>
<dbReference type="GO" id="GO:0005829">
    <property type="term" value="C:cytosol"/>
    <property type="evidence" value="ECO:0007669"/>
    <property type="project" value="TreeGrafter"/>
</dbReference>
<proteinExistence type="inferred from homology"/>
<protein>
    <recommendedName>
        <fullName evidence="11 12">Galactokinase</fullName>
        <ecNumber evidence="11 12">2.7.1.6</ecNumber>
    </recommendedName>
    <alternativeName>
        <fullName evidence="11">Galactose kinase</fullName>
    </alternativeName>
</protein>
<keyword evidence="3 11" id="KW-0808">Transferase</keyword>
<comment type="subcellular location">
    <subcellularLocation>
        <location evidence="11">Cytoplasm</location>
    </subcellularLocation>
</comment>
<keyword evidence="10 11" id="KW-0119">Carbohydrate metabolism</keyword>
<dbReference type="InterPro" id="IPR019539">
    <property type="entry name" value="GalKase_N"/>
</dbReference>
<dbReference type="PANTHER" id="PTHR10457">
    <property type="entry name" value="MEVALONATE KINASE/GALACTOKINASE"/>
    <property type="match status" value="1"/>
</dbReference>
<feature type="domain" description="Galactokinase N-terminal" evidence="15">
    <location>
        <begin position="9"/>
        <end position="61"/>
    </location>
</feature>
<keyword evidence="6 11" id="KW-0418">Kinase</keyword>
<dbReference type="Gene3D" id="3.30.230.10">
    <property type="match status" value="1"/>
</dbReference>
<dbReference type="InterPro" id="IPR006206">
    <property type="entry name" value="Mevalonate/galactokinase"/>
</dbReference>
<dbReference type="PIRSF" id="PIRSF000530">
    <property type="entry name" value="Galactokinase"/>
    <property type="match status" value="1"/>
</dbReference>
<feature type="binding site" evidence="11">
    <location>
        <position position="163"/>
    </location>
    <ligand>
        <name>Mg(2+)</name>
        <dbReference type="ChEBI" id="CHEBI:18420"/>
    </ligand>
</feature>
<organism evidence="16 17">
    <name type="scientific">Paenibacillus xerothermodurans</name>
    <dbReference type="NCBI Taxonomy" id="1977292"/>
    <lineage>
        <taxon>Bacteria</taxon>
        <taxon>Bacillati</taxon>
        <taxon>Bacillota</taxon>
        <taxon>Bacilli</taxon>
        <taxon>Bacillales</taxon>
        <taxon>Paenibacillaceae</taxon>
        <taxon>Paenibacillus</taxon>
    </lineage>
</organism>
<comment type="caution">
    <text evidence="16">The sequence shown here is derived from an EMBL/GenBank/DDBJ whole genome shotgun (WGS) entry which is preliminary data.</text>
</comment>
<evidence type="ECO:0000313" key="17">
    <source>
        <dbReference type="Proteomes" id="UP000214746"/>
    </source>
</evidence>
<keyword evidence="4 11" id="KW-0479">Metal-binding</keyword>
<evidence type="ECO:0000256" key="12">
    <source>
        <dbReference type="NCBIfam" id="TIGR00131"/>
    </source>
</evidence>
<evidence type="ECO:0000256" key="1">
    <source>
        <dbReference type="ARBA" id="ARBA00006566"/>
    </source>
</evidence>
<keyword evidence="2 11" id="KW-0963">Cytoplasm</keyword>
<comment type="pathway">
    <text evidence="11">Carbohydrate metabolism; galactose metabolism.</text>
</comment>
<feature type="domain" description="GHMP kinase C-terminal" evidence="14">
    <location>
        <begin position="287"/>
        <end position="367"/>
    </location>
</feature>
<comment type="similarity">
    <text evidence="1 11">Belongs to the GHMP kinase family. GalK subfamily.</text>
</comment>
<dbReference type="PROSITE" id="PS00627">
    <property type="entry name" value="GHMP_KINASES_ATP"/>
    <property type="match status" value="1"/>
</dbReference>
<dbReference type="UniPathway" id="UPA00214"/>
<evidence type="ECO:0000256" key="7">
    <source>
        <dbReference type="ARBA" id="ARBA00022840"/>
    </source>
</evidence>
<dbReference type="Pfam" id="PF10509">
    <property type="entry name" value="GalKase_gal_bdg"/>
    <property type="match status" value="1"/>
</dbReference>
<dbReference type="EMBL" id="NHRJ02000009">
    <property type="protein sequence ID" value="PZE20124.1"/>
    <property type="molecule type" value="Genomic_DNA"/>
</dbReference>